<dbReference type="CDD" id="cd00158">
    <property type="entry name" value="RHOD"/>
    <property type="match status" value="1"/>
</dbReference>
<proteinExistence type="inferred from homology"/>
<dbReference type="SUPFAM" id="SSF50249">
    <property type="entry name" value="Nucleic acid-binding proteins"/>
    <property type="match status" value="1"/>
</dbReference>
<comment type="caution">
    <text evidence="14">The sequence shown here is derived from an EMBL/GenBank/DDBJ whole genome shotgun (WGS) entry which is preliminary data.</text>
</comment>
<evidence type="ECO:0000256" key="6">
    <source>
        <dbReference type="ARBA" id="ARBA00022927"/>
    </source>
</evidence>
<evidence type="ECO:0000256" key="7">
    <source>
        <dbReference type="ARBA" id="ARBA00023069"/>
    </source>
</evidence>
<evidence type="ECO:0000313" key="15">
    <source>
        <dbReference type="Proteomes" id="UP000649617"/>
    </source>
</evidence>
<keyword evidence="9" id="KW-0966">Cell projection</keyword>
<evidence type="ECO:0000256" key="11">
    <source>
        <dbReference type="SAM" id="MobiDB-lite"/>
    </source>
</evidence>
<dbReference type="AlphaFoldDB" id="A0A812W1N1"/>
<dbReference type="EMBL" id="CAJNIZ010043238">
    <property type="protein sequence ID" value="CAE7654788.1"/>
    <property type="molecule type" value="Genomic_DNA"/>
</dbReference>
<reference evidence="14" key="1">
    <citation type="submission" date="2021-02" db="EMBL/GenBank/DDBJ databases">
        <authorList>
            <person name="Dougan E. K."/>
            <person name="Rhodes N."/>
            <person name="Thang M."/>
            <person name="Chan C."/>
        </authorList>
    </citation>
    <scope>NUCLEOTIDE SEQUENCE</scope>
</reference>
<dbReference type="Gene3D" id="3.40.250.10">
    <property type="entry name" value="Rhodanese-like domain"/>
    <property type="match status" value="1"/>
</dbReference>
<feature type="region of interest" description="Disordered" evidence="11">
    <location>
        <begin position="125"/>
        <end position="158"/>
    </location>
</feature>
<dbReference type="OrthoDB" id="441535at2759"/>
<keyword evidence="4" id="KW-0963">Cytoplasm</keyword>
<name>A0A812W1N1_SYMPI</name>
<dbReference type="PANTHER" id="PTHR44390">
    <property type="entry name" value="CENTROSOMAL PROTEIN OF 41 KDA"/>
    <property type="match status" value="1"/>
</dbReference>
<feature type="domain" description="Rhodanese" evidence="12">
    <location>
        <begin position="294"/>
        <end position="389"/>
    </location>
</feature>
<evidence type="ECO:0000256" key="10">
    <source>
        <dbReference type="ARBA" id="ARBA00038465"/>
    </source>
</evidence>
<protein>
    <submittedName>
        <fullName evidence="14">CEP41 protein</fullName>
    </submittedName>
</protein>
<dbReference type="InterPro" id="IPR036873">
    <property type="entry name" value="Rhodanese-like_dom_sf"/>
</dbReference>
<evidence type="ECO:0000256" key="5">
    <source>
        <dbReference type="ARBA" id="ARBA00022794"/>
    </source>
</evidence>
<dbReference type="PROSITE" id="PS50206">
    <property type="entry name" value="RHODANESE_3"/>
    <property type="match status" value="1"/>
</dbReference>
<dbReference type="GO" id="GO:0005813">
    <property type="term" value="C:centrosome"/>
    <property type="evidence" value="ECO:0007669"/>
    <property type="project" value="UniProtKB-SubCell"/>
</dbReference>
<dbReference type="SUPFAM" id="SSF52821">
    <property type="entry name" value="Rhodanese/Cell cycle control phosphatase"/>
    <property type="match status" value="1"/>
</dbReference>
<evidence type="ECO:0000313" key="14">
    <source>
        <dbReference type="EMBL" id="CAE7654788.1"/>
    </source>
</evidence>
<dbReference type="Proteomes" id="UP000649617">
    <property type="component" value="Unassembled WGS sequence"/>
</dbReference>
<dbReference type="InterPro" id="IPR001763">
    <property type="entry name" value="Rhodanese-like_dom"/>
</dbReference>
<dbReference type="InterPro" id="IPR002059">
    <property type="entry name" value="CSP_DNA-bd"/>
</dbReference>
<dbReference type="PANTHER" id="PTHR44390:SF1">
    <property type="entry name" value="CENTROSOMAL PROTEIN OF 41 KDA"/>
    <property type="match status" value="1"/>
</dbReference>
<evidence type="ECO:0000259" key="12">
    <source>
        <dbReference type="PROSITE" id="PS50206"/>
    </source>
</evidence>
<comment type="subcellular location">
    <subcellularLocation>
        <location evidence="1">Cytoplasm</location>
        <location evidence="1">Cytoskeleton</location>
        <location evidence="1">Cilium basal body</location>
    </subcellularLocation>
    <subcellularLocation>
        <location evidence="2">Cytoplasm</location>
        <location evidence="2">Cytoskeleton</location>
        <location evidence="2">Microtubule organizing center</location>
        <location evidence="2">Centrosome</location>
    </subcellularLocation>
</comment>
<keyword evidence="3" id="KW-0813">Transport</keyword>
<accession>A0A812W1N1</accession>
<dbReference type="Pfam" id="PF00581">
    <property type="entry name" value="Rhodanese"/>
    <property type="match status" value="1"/>
</dbReference>
<keyword evidence="5" id="KW-0970">Cilium biogenesis/degradation</keyword>
<gene>
    <name evidence="14" type="primary">CEP41</name>
    <name evidence="14" type="ORF">SPIL2461_LOCUS17561</name>
</gene>
<evidence type="ECO:0000256" key="9">
    <source>
        <dbReference type="ARBA" id="ARBA00023273"/>
    </source>
</evidence>
<evidence type="ECO:0000256" key="1">
    <source>
        <dbReference type="ARBA" id="ARBA00004120"/>
    </source>
</evidence>
<dbReference type="SMART" id="SM00450">
    <property type="entry name" value="RHOD"/>
    <property type="match status" value="1"/>
</dbReference>
<feature type="domain" description="CSD" evidence="13">
    <location>
        <begin position="49"/>
        <end position="132"/>
    </location>
</feature>
<keyword evidence="6" id="KW-0653">Protein transport</keyword>
<dbReference type="GO" id="GO:0036064">
    <property type="term" value="C:ciliary basal body"/>
    <property type="evidence" value="ECO:0007669"/>
    <property type="project" value="TreeGrafter"/>
</dbReference>
<evidence type="ECO:0000256" key="3">
    <source>
        <dbReference type="ARBA" id="ARBA00022448"/>
    </source>
</evidence>
<comment type="similarity">
    <text evidence="10">Belongs to the CEP41 family.</text>
</comment>
<evidence type="ECO:0000259" key="13">
    <source>
        <dbReference type="PROSITE" id="PS51857"/>
    </source>
</evidence>
<organism evidence="14 15">
    <name type="scientific">Symbiodinium pilosum</name>
    <name type="common">Dinoflagellate</name>
    <dbReference type="NCBI Taxonomy" id="2952"/>
    <lineage>
        <taxon>Eukaryota</taxon>
        <taxon>Sar</taxon>
        <taxon>Alveolata</taxon>
        <taxon>Dinophyceae</taxon>
        <taxon>Suessiales</taxon>
        <taxon>Symbiodiniaceae</taxon>
        <taxon>Symbiodinium</taxon>
    </lineage>
</organism>
<dbReference type="GO" id="GO:0015031">
    <property type="term" value="P:protein transport"/>
    <property type="evidence" value="ECO:0007669"/>
    <property type="project" value="UniProtKB-KW"/>
</dbReference>
<keyword evidence="7" id="KW-0969">Cilium</keyword>
<dbReference type="GO" id="GO:0060271">
    <property type="term" value="P:cilium assembly"/>
    <property type="evidence" value="ECO:0007669"/>
    <property type="project" value="TreeGrafter"/>
</dbReference>
<keyword evidence="15" id="KW-1185">Reference proteome</keyword>
<dbReference type="PROSITE" id="PS51857">
    <property type="entry name" value="CSD_2"/>
    <property type="match status" value="1"/>
</dbReference>
<dbReference type="InterPro" id="IPR012340">
    <property type="entry name" value="NA-bd_OB-fold"/>
</dbReference>
<feature type="compositionally biased region" description="Low complexity" evidence="11">
    <location>
        <begin position="1"/>
        <end position="14"/>
    </location>
</feature>
<evidence type="ECO:0000256" key="4">
    <source>
        <dbReference type="ARBA" id="ARBA00022490"/>
    </source>
</evidence>
<dbReference type="GO" id="GO:0003676">
    <property type="term" value="F:nucleic acid binding"/>
    <property type="evidence" value="ECO:0007669"/>
    <property type="project" value="InterPro"/>
</dbReference>
<evidence type="ECO:0000256" key="8">
    <source>
        <dbReference type="ARBA" id="ARBA00023212"/>
    </source>
</evidence>
<feature type="region of interest" description="Disordered" evidence="11">
    <location>
        <begin position="1"/>
        <end position="47"/>
    </location>
</feature>
<evidence type="ECO:0000256" key="2">
    <source>
        <dbReference type="ARBA" id="ARBA00004300"/>
    </source>
</evidence>
<keyword evidence="8" id="KW-0206">Cytoskeleton</keyword>
<dbReference type="Gene3D" id="2.40.50.140">
    <property type="entry name" value="Nucleic acid-binding proteins"/>
    <property type="match status" value="1"/>
</dbReference>
<sequence>MAEVADAAETADTANSEPVAASQPEENAGSGGKGNKRRRKGGDSDKQFDLVGTIRMFNADKGWGFIDGDTGGKDIFLHAKHFVGKPPNYWIGHKMQTKDKHVAPRVAEGPVRVMFDMSLTSQGKPQALNVRITGGHEEPEDDDSDDRPRRTSPTCENCGSTVVSRSASSAALLRRVVDGRLYLVDAYAHIASSIDTGASAKKEKLHSANVMAKRKDEIFKRIRAGTLVRMLQDREVSESVYALGPGSEHGDRASASSVLASKAGPAAPPLSVASVSSVAGSVVSVVETDTTVSEARDLVLLDVREGDEFEQCHLPLAVSYPAPKINRDQFIPELLRCKRDPAKLLVVYGSNEQATIGVAKLLVEKGWENVHALTGGFEEMIQSYPEVLEGTVPDRPLTTSTTRSAPRR</sequence>
<dbReference type="Pfam" id="PF00313">
    <property type="entry name" value="CSD"/>
    <property type="match status" value="1"/>
</dbReference>
<dbReference type="InterPro" id="IPR051889">
    <property type="entry name" value="CEP41"/>
</dbReference>